<keyword evidence="3" id="KW-0479">Metal-binding</keyword>
<dbReference type="OMA" id="MGIMNEN"/>
<gene>
    <name evidence="12" type="ORF">BVRB_010830</name>
</gene>
<evidence type="ECO:0000256" key="5">
    <source>
        <dbReference type="ARBA" id="ARBA00022833"/>
    </source>
</evidence>
<dbReference type="EMBL" id="KQ090510">
    <property type="protein sequence ID" value="KMS95225.1"/>
    <property type="molecule type" value="Genomic_DNA"/>
</dbReference>
<comment type="subcellular location">
    <subcellularLocation>
        <location evidence="1 8">Nucleus</location>
    </subcellularLocation>
</comment>
<dbReference type="PROSITE" id="PS50119">
    <property type="entry name" value="ZF_BBOX"/>
    <property type="match status" value="1"/>
</dbReference>
<evidence type="ECO:0000313" key="12">
    <source>
        <dbReference type="EMBL" id="KMS95225.1"/>
    </source>
</evidence>
<keyword evidence="6 8" id="KW-0539">Nucleus</keyword>
<dbReference type="SMART" id="SM00336">
    <property type="entry name" value="BBOX"/>
    <property type="match status" value="1"/>
</dbReference>
<accession>A0A0J8DWJ0</accession>
<feature type="domain" description="CCT" evidence="11">
    <location>
        <begin position="375"/>
        <end position="417"/>
    </location>
</feature>
<evidence type="ECO:0000259" key="10">
    <source>
        <dbReference type="PROSITE" id="PS50119"/>
    </source>
</evidence>
<evidence type="ECO:0000256" key="6">
    <source>
        <dbReference type="ARBA" id="ARBA00023242"/>
    </source>
</evidence>
<evidence type="ECO:0000256" key="2">
    <source>
        <dbReference type="ARBA" id="ARBA00010024"/>
    </source>
</evidence>
<sequence>MISDKKIANAVSGKTARACDCCIRKRARWYCPADDAFLCQTCDSSVHSANQLARRHERVRLKTASLRRSDDHQQTDIPSWHRGLTRKPRTPRHGKHQSKTEERNPLHVIVPELGMEDSSSSQDGETEEEHLLYRVPIYDPFIADDIRPMELEGGLDTAKCMFNNSKSSPDGYLPSDIDLEEFAADVETLLGKGLDDESYGIEELGLLGCSINNNEIHDIEKIIKEEGELGDEGEMIRRCEIEADSNSLVIKEPFEFSFDYDDHYFGTMCEDDVEDQKKVIMIEQSMGNELSKIEGDDETENKRRKILLRLDYEAISDAWASHGSPWINGQRPQINSDDCWPHCMATCGLEGRHPIFGDHQMGGMGGNRGIGDGGREARVSRYREKRRTRLFSKKIRYEVRKLNAEKRPRMKGRFVKRSSFTAATTAFSK</sequence>
<dbReference type="AlphaFoldDB" id="A0A0J8DWJ0"/>
<feature type="domain" description="B box-type" evidence="10">
    <location>
        <begin position="14"/>
        <end position="61"/>
    </location>
</feature>
<dbReference type="PROSITE" id="PS51017">
    <property type="entry name" value="CCT"/>
    <property type="match status" value="1"/>
</dbReference>
<dbReference type="PANTHER" id="PTHR31874">
    <property type="entry name" value="CCT MOTIF FAMILY PROTEIN, EXPRESSED"/>
    <property type="match status" value="1"/>
</dbReference>
<dbReference type="GO" id="GO:0005634">
    <property type="term" value="C:nucleus"/>
    <property type="evidence" value="ECO:0007669"/>
    <property type="project" value="UniProtKB-SubCell"/>
</dbReference>
<organism evidence="12 13">
    <name type="scientific">Beta vulgaris subsp. vulgaris</name>
    <name type="common">Beet</name>
    <dbReference type="NCBI Taxonomy" id="3555"/>
    <lineage>
        <taxon>Eukaryota</taxon>
        <taxon>Viridiplantae</taxon>
        <taxon>Streptophyta</taxon>
        <taxon>Embryophyta</taxon>
        <taxon>Tracheophyta</taxon>
        <taxon>Spermatophyta</taxon>
        <taxon>Magnoliopsida</taxon>
        <taxon>eudicotyledons</taxon>
        <taxon>Gunneridae</taxon>
        <taxon>Pentapetalae</taxon>
        <taxon>Caryophyllales</taxon>
        <taxon>Chenopodiaceae</taxon>
        <taxon>Betoideae</taxon>
        <taxon>Beta</taxon>
    </lineage>
</organism>
<dbReference type="InterPro" id="IPR010402">
    <property type="entry name" value="CCT_domain"/>
</dbReference>
<comment type="similarity">
    <text evidence="2">Belongs to the CONSTANS family.</text>
</comment>
<dbReference type="InterPro" id="IPR052453">
    <property type="entry name" value="CONSTANS-like_ZF"/>
</dbReference>
<name>A0A0J8DWJ0_BETVV</name>
<dbReference type="eggNOG" id="KOG1601">
    <property type="taxonomic scope" value="Eukaryota"/>
</dbReference>
<dbReference type="Proteomes" id="UP000035740">
    <property type="component" value="Unassembled WGS sequence"/>
</dbReference>
<dbReference type="PANTHER" id="PTHR31874:SF1">
    <property type="entry name" value="ZINC FINGER PROTEIN CONSTANS-LIKE 6"/>
    <property type="match status" value="1"/>
</dbReference>
<evidence type="ECO:0000256" key="3">
    <source>
        <dbReference type="ARBA" id="ARBA00022723"/>
    </source>
</evidence>
<feature type="region of interest" description="Disordered" evidence="9">
    <location>
        <begin position="65"/>
        <end position="105"/>
    </location>
</feature>
<keyword evidence="5" id="KW-0862">Zinc</keyword>
<dbReference type="InterPro" id="IPR000315">
    <property type="entry name" value="Znf_B-box"/>
</dbReference>
<dbReference type="KEGG" id="bvg:104884672"/>
<evidence type="ECO:0000259" key="11">
    <source>
        <dbReference type="PROSITE" id="PS51017"/>
    </source>
</evidence>
<evidence type="ECO:0000256" key="1">
    <source>
        <dbReference type="ARBA" id="ARBA00004123"/>
    </source>
</evidence>
<evidence type="ECO:0000256" key="7">
    <source>
        <dbReference type="PROSITE-ProRule" id="PRU00024"/>
    </source>
</evidence>
<protein>
    <submittedName>
        <fullName evidence="12">Uncharacterized protein</fullName>
    </submittedName>
</protein>
<evidence type="ECO:0000256" key="9">
    <source>
        <dbReference type="SAM" id="MobiDB-lite"/>
    </source>
</evidence>
<evidence type="ECO:0000256" key="8">
    <source>
        <dbReference type="PROSITE-ProRule" id="PRU00357"/>
    </source>
</evidence>
<dbReference type="InterPro" id="IPR049808">
    <property type="entry name" value="CONSTANS-like_Bbox1"/>
</dbReference>
<dbReference type="Pfam" id="PF00643">
    <property type="entry name" value="zf-B_box"/>
    <property type="match status" value="1"/>
</dbReference>
<keyword evidence="13" id="KW-1185">Reference proteome</keyword>
<evidence type="ECO:0000256" key="4">
    <source>
        <dbReference type="ARBA" id="ARBA00022771"/>
    </source>
</evidence>
<proteinExistence type="inferred from homology"/>
<dbReference type="Pfam" id="PF06203">
    <property type="entry name" value="CCT"/>
    <property type="match status" value="1"/>
</dbReference>
<dbReference type="OrthoDB" id="153872at2759"/>
<dbReference type="CDD" id="cd19821">
    <property type="entry name" value="Bbox1_BBX-like"/>
    <property type="match status" value="1"/>
</dbReference>
<feature type="compositionally biased region" description="Basic residues" evidence="9">
    <location>
        <begin position="83"/>
        <end position="97"/>
    </location>
</feature>
<evidence type="ECO:0000313" key="13">
    <source>
        <dbReference type="Proteomes" id="UP000035740"/>
    </source>
</evidence>
<reference evidence="12 13" key="1">
    <citation type="journal article" date="2014" name="Nature">
        <title>The genome of the recently domesticated crop plant sugar beet (Beta vulgaris).</title>
        <authorList>
            <person name="Dohm J.C."/>
            <person name="Minoche A.E."/>
            <person name="Holtgrawe D."/>
            <person name="Capella-Gutierrez S."/>
            <person name="Zakrzewski F."/>
            <person name="Tafer H."/>
            <person name="Rupp O."/>
            <person name="Sorensen T.R."/>
            <person name="Stracke R."/>
            <person name="Reinhardt R."/>
            <person name="Goesmann A."/>
            <person name="Kraft T."/>
            <person name="Schulz B."/>
            <person name="Stadler P.F."/>
            <person name="Schmidt T."/>
            <person name="Gabaldon T."/>
            <person name="Lehrach H."/>
            <person name="Weisshaar B."/>
            <person name="Himmelbauer H."/>
        </authorList>
    </citation>
    <scope>NUCLEOTIDE SEQUENCE [LARGE SCALE GENOMIC DNA]</scope>
    <source>
        <tissue evidence="12">Taproot</tissue>
    </source>
</reference>
<keyword evidence="4 7" id="KW-0863">Zinc-finger</keyword>
<dbReference type="GO" id="GO:0006355">
    <property type="term" value="P:regulation of DNA-templated transcription"/>
    <property type="evidence" value="ECO:0007669"/>
    <property type="project" value="TreeGrafter"/>
</dbReference>
<dbReference type="Gramene" id="KMS95225">
    <property type="protein sequence ID" value="KMS95225"/>
    <property type="gene ID" value="BVRB_010830"/>
</dbReference>
<dbReference type="GO" id="GO:0008270">
    <property type="term" value="F:zinc ion binding"/>
    <property type="evidence" value="ECO:0007669"/>
    <property type="project" value="UniProtKB-KW"/>
</dbReference>